<feature type="compositionally biased region" description="Acidic residues" evidence="1">
    <location>
        <begin position="348"/>
        <end position="357"/>
    </location>
</feature>
<feature type="domain" description="Ubiquitin-like" evidence="2">
    <location>
        <begin position="206"/>
        <end position="260"/>
    </location>
</feature>
<dbReference type="InterPro" id="IPR054464">
    <property type="entry name" value="ULD_fung"/>
</dbReference>
<dbReference type="PANTHER" id="PTHR38886:SF1">
    <property type="entry name" value="NACHT-NTPASE AND P-LOOP NTPASES N-TERMINAL DOMAIN-CONTAINING PROTEIN"/>
    <property type="match status" value="1"/>
</dbReference>
<proteinExistence type="predicted"/>
<sequence>MDFGLTFGAVGDFISIALLIKDIIASLDDCRGSAKQYRELVQGLDILGQTLEVVQKTFENPQLTDSLEDLSKISLTTISQIQCCLRGFLDQIRKYEPSLGVNASGSGNTLKSISRKIQWKLNEKEVEKFRTEISGCTMTLKSAASLKDYMGHLGRQLVSKLDMVNRLGEDLKRSTSQMISMMFTITGDLSSIRAIVMRLERGPSEEYFVLDDITGRTFPIHLKTITSWEMLEFVLKERFKGRKGARRIQRKLYSLQEDNTQRGVECRKCKRFFTRVVEVDDDPLPYAPTTTRGGPSMRFGELSLSTGLKRQRGLDDSSVEEGETCATCHQSKRFKSETRTKRKRDMSDMDSDSDDGDVQGLVRVHLVSKRIRKSKLQVPSQANQTLSFDQLAQKVQGKAVPRASLADGTNPDGLSKNAALQEQHNPAVFGTSNVPSGLRADSGLAKKGFKSTTRQSVSQSPSRILRSWDYGTISTTEVEASTDKKAIARKHRIPDGYSLKHWEPDEEPIFLLGSVFDGNSMGKWIYDWAVFIYGPATPMSDMAGELWLLLIQLTGKVKRGKELVSSICFAESRDLVEDFIEGGERLTERFQGLLRCCESLGVKAWKARTEKEPNPKFDKKGAIEIIEAMFGVDQELGRTEKFMTSAKLYNLRFDANCEEILRHPAIEHR</sequence>
<feature type="region of interest" description="Disordered" evidence="1">
    <location>
        <begin position="421"/>
        <end position="460"/>
    </location>
</feature>
<dbReference type="PANTHER" id="PTHR38886">
    <property type="entry name" value="SESA DOMAIN-CONTAINING PROTEIN"/>
    <property type="match status" value="1"/>
</dbReference>
<evidence type="ECO:0000313" key="4">
    <source>
        <dbReference type="Proteomes" id="UP001489902"/>
    </source>
</evidence>
<name>A0ABZ2WTS2_9HYPO</name>
<feature type="compositionally biased region" description="Polar residues" evidence="1">
    <location>
        <begin position="421"/>
        <end position="435"/>
    </location>
</feature>
<feature type="compositionally biased region" description="Polar residues" evidence="1">
    <location>
        <begin position="450"/>
        <end position="460"/>
    </location>
</feature>
<keyword evidence="4" id="KW-1185">Reference proteome</keyword>
<accession>A0ABZ2WTS2</accession>
<evidence type="ECO:0000313" key="3">
    <source>
        <dbReference type="EMBL" id="WZH44157.1"/>
    </source>
</evidence>
<protein>
    <recommendedName>
        <fullName evidence="2">Ubiquitin-like domain-containing protein</fullName>
    </recommendedName>
</protein>
<dbReference type="EMBL" id="CP151262">
    <property type="protein sequence ID" value="WZH44157.1"/>
    <property type="molecule type" value="Genomic_DNA"/>
</dbReference>
<evidence type="ECO:0000256" key="1">
    <source>
        <dbReference type="SAM" id="MobiDB-lite"/>
    </source>
</evidence>
<organism evidence="3 4">
    <name type="scientific">Fusarium acuminatum</name>
    <dbReference type="NCBI Taxonomy" id="5515"/>
    <lineage>
        <taxon>Eukaryota</taxon>
        <taxon>Fungi</taxon>
        <taxon>Dikarya</taxon>
        <taxon>Ascomycota</taxon>
        <taxon>Pezizomycotina</taxon>
        <taxon>Sordariomycetes</taxon>
        <taxon>Hypocreomycetidae</taxon>
        <taxon>Hypocreales</taxon>
        <taxon>Nectriaceae</taxon>
        <taxon>Fusarium</taxon>
        <taxon>Fusarium tricinctum species complex</taxon>
    </lineage>
</organism>
<reference evidence="3 4" key="1">
    <citation type="submission" date="2024-04" db="EMBL/GenBank/DDBJ databases">
        <title>Complete genome sequence of Fusarium acuminatum.</title>
        <authorList>
            <person name="Lan B."/>
        </authorList>
    </citation>
    <scope>NUCLEOTIDE SEQUENCE [LARGE SCALE GENOMIC DNA]</scope>
    <source>
        <strain evidence="3">1A</strain>
    </source>
</reference>
<evidence type="ECO:0000259" key="2">
    <source>
        <dbReference type="Pfam" id="PF22893"/>
    </source>
</evidence>
<gene>
    <name evidence="3" type="ORF">QYS62_005175</name>
</gene>
<dbReference type="Proteomes" id="UP001489902">
    <property type="component" value="Chromosome 3"/>
</dbReference>
<feature type="region of interest" description="Disordered" evidence="1">
    <location>
        <begin position="330"/>
        <end position="357"/>
    </location>
</feature>
<dbReference type="Pfam" id="PF22893">
    <property type="entry name" value="ULD_2"/>
    <property type="match status" value="1"/>
</dbReference>